<name>A0A1I8QC48_STOCA</name>
<dbReference type="InterPro" id="IPR050196">
    <property type="entry name" value="Cytochrome_P450_Monoox"/>
</dbReference>
<evidence type="ECO:0000256" key="5">
    <source>
        <dbReference type="ARBA" id="ARBA00010617"/>
    </source>
</evidence>
<accession>A0A1I8QC48</accession>
<evidence type="ECO:0000313" key="14">
    <source>
        <dbReference type="EnsemblMetazoa" id="SCAU015755-PA"/>
    </source>
</evidence>
<reference evidence="14" key="1">
    <citation type="submission" date="2020-05" db="UniProtKB">
        <authorList>
            <consortium name="EnsemblMetazoa"/>
        </authorList>
    </citation>
    <scope>IDENTIFICATION</scope>
    <source>
        <strain evidence="14">USDA</strain>
    </source>
</reference>
<comment type="cofactor">
    <cofactor evidence="1">
        <name>heme</name>
        <dbReference type="ChEBI" id="CHEBI:30413"/>
    </cofactor>
</comment>
<keyword evidence="15" id="KW-1185">Reference proteome</keyword>
<protein>
    <recommendedName>
        <fullName evidence="16">Cytochrome P450</fullName>
    </recommendedName>
</protein>
<evidence type="ECO:0008006" key="16">
    <source>
        <dbReference type="Google" id="ProtNLM"/>
    </source>
</evidence>
<keyword evidence="6" id="KW-0349">Heme</keyword>
<keyword evidence="13" id="KW-0472">Membrane</keyword>
<keyword evidence="12" id="KW-0503">Monooxygenase</keyword>
<dbReference type="Gene3D" id="1.10.630.10">
    <property type="entry name" value="Cytochrome P450"/>
    <property type="match status" value="1"/>
</dbReference>
<dbReference type="STRING" id="35570.A0A1I8QC48"/>
<keyword evidence="7" id="KW-0479">Metal-binding</keyword>
<organism evidence="14 15">
    <name type="scientific">Stomoxys calcitrans</name>
    <name type="common">Stable fly</name>
    <name type="synonym">Conops calcitrans</name>
    <dbReference type="NCBI Taxonomy" id="35570"/>
    <lineage>
        <taxon>Eukaryota</taxon>
        <taxon>Metazoa</taxon>
        <taxon>Ecdysozoa</taxon>
        <taxon>Arthropoda</taxon>
        <taxon>Hexapoda</taxon>
        <taxon>Insecta</taxon>
        <taxon>Pterygota</taxon>
        <taxon>Neoptera</taxon>
        <taxon>Endopterygota</taxon>
        <taxon>Diptera</taxon>
        <taxon>Brachycera</taxon>
        <taxon>Muscomorpha</taxon>
        <taxon>Muscoidea</taxon>
        <taxon>Muscidae</taxon>
        <taxon>Stomoxys</taxon>
    </lineage>
</organism>
<comment type="similarity">
    <text evidence="5">Belongs to the cytochrome P450 family.</text>
</comment>
<dbReference type="GO" id="GO:0016705">
    <property type="term" value="F:oxidoreductase activity, acting on paired donors, with incorporation or reduction of molecular oxygen"/>
    <property type="evidence" value="ECO:0007669"/>
    <property type="project" value="InterPro"/>
</dbReference>
<comment type="subcellular location">
    <subcellularLocation>
        <location evidence="4">Endoplasmic reticulum membrane</location>
        <topology evidence="4">Peripheral membrane protein</topology>
    </subcellularLocation>
    <subcellularLocation>
        <location evidence="3">Microsome membrane</location>
        <topology evidence="3">Peripheral membrane protein</topology>
    </subcellularLocation>
</comment>
<keyword evidence="11" id="KW-0408">Iron</keyword>
<evidence type="ECO:0000256" key="2">
    <source>
        <dbReference type="ARBA" id="ARBA00003690"/>
    </source>
</evidence>
<dbReference type="KEGG" id="scac:106085683"/>
<dbReference type="GO" id="GO:0005789">
    <property type="term" value="C:endoplasmic reticulum membrane"/>
    <property type="evidence" value="ECO:0007669"/>
    <property type="project" value="UniProtKB-SubCell"/>
</dbReference>
<gene>
    <name evidence="14" type="primary">106085683</name>
</gene>
<evidence type="ECO:0000256" key="13">
    <source>
        <dbReference type="ARBA" id="ARBA00023136"/>
    </source>
</evidence>
<evidence type="ECO:0000256" key="10">
    <source>
        <dbReference type="ARBA" id="ARBA00023002"/>
    </source>
</evidence>
<proteinExistence type="inferred from homology"/>
<evidence type="ECO:0000256" key="3">
    <source>
        <dbReference type="ARBA" id="ARBA00004174"/>
    </source>
</evidence>
<evidence type="ECO:0000256" key="6">
    <source>
        <dbReference type="ARBA" id="ARBA00022617"/>
    </source>
</evidence>
<dbReference type="VEuPathDB" id="VectorBase:SCAU015755"/>
<dbReference type="EnsemblMetazoa" id="SCAU015755-RA">
    <property type="protein sequence ID" value="SCAU015755-PA"/>
    <property type="gene ID" value="SCAU015755"/>
</dbReference>
<sequence length="372" mass="42856">MAVQSIFYGLLVLLTIVAYKQRKCWYFIWQVNGWRGVIQQPALWILLMCSVDPKSIMTSIHNFGKYFQFPLAILLFDRVLLYVDDPVTLEGVLTSPECLNKTFLQNGFFANKGLLHAKGDDWKIRRKQLNPAFSHNTLISLLNDFNRVATILKNQLQSELQSNQISFIHLEELVNRAVLEVSCLTTMGVSTNFTQEDNRGIALAYRYLMELTALRILKPWYQIKAVFRFLDKKKFDMTQKAKALVHGFVENIVLQKYKDFQKQEKSQNILAAPSGQTENEDKRKAENRIFIEQLFYLAEQSKLSLEDIMDESQSMVVVSFETVSTCIMNALAATNEFVASERPTYVKQNKADWMAFRDYTENILSTSSSPTA</sequence>
<dbReference type="GO" id="GO:0005506">
    <property type="term" value="F:iron ion binding"/>
    <property type="evidence" value="ECO:0007669"/>
    <property type="project" value="InterPro"/>
</dbReference>
<keyword evidence="9" id="KW-0492">Microsome</keyword>
<dbReference type="InterPro" id="IPR001128">
    <property type="entry name" value="Cyt_P450"/>
</dbReference>
<dbReference type="PANTHER" id="PTHR24291">
    <property type="entry name" value="CYTOCHROME P450 FAMILY 4"/>
    <property type="match status" value="1"/>
</dbReference>
<evidence type="ECO:0000256" key="7">
    <source>
        <dbReference type="ARBA" id="ARBA00022723"/>
    </source>
</evidence>
<dbReference type="Proteomes" id="UP000095300">
    <property type="component" value="Unassembled WGS sequence"/>
</dbReference>
<dbReference type="GO" id="GO:0020037">
    <property type="term" value="F:heme binding"/>
    <property type="evidence" value="ECO:0007669"/>
    <property type="project" value="InterPro"/>
</dbReference>
<evidence type="ECO:0000256" key="8">
    <source>
        <dbReference type="ARBA" id="ARBA00022824"/>
    </source>
</evidence>
<dbReference type="OrthoDB" id="8032880at2759"/>
<comment type="function">
    <text evidence="2">May be involved in the metabolism of insect hormones and in the breakdown of synthetic insecticides.</text>
</comment>
<keyword evidence="10" id="KW-0560">Oxidoreductase</keyword>
<evidence type="ECO:0000313" key="15">
    <source>
        <dbReference type="Proteomes" id="UP000095300"/>
    </source>
</evidence>
<dbReference type="SUPFAM" id="SSF48264">
    <property type="entry name" value="Cytochrome P450"/>
    <property type="match status" value="1"/>
</dbReference>
<evidence type="ECO:0000256" key="11">
    <source>
        <dbReference type="ARBA" id="ARBA00023004"/>
    </source>
</evidence>
<dbReference type="PANTHER" id="PTHR24291:SF189">
    <property type="entry name" value="CYTOCHROME P450 4C3-RELATED"/>
    <property type="match status" value="1"/>
</dbReference>
<evidence type="ECO:0000256" key="12">
    <source>
        <dbReference type="ARBA" id="ARBA00023033"/>
    </source>
</evidence>
<dbReference type="Pfam" id="PF00067">
    <property type="entry name" value="p450"/>
    <property type="match status" value="1"/>
</dbReference>
<evidence type="ECO:0000256" key="4">
    <source>
        <dbReference type="ARBA" id="ARBA00004406"/>
    </source>
</evidence>
<dbReference type="AlphaFoldDB" id="A0A1I8QC48"/>
<dbReference type="GO" id="GO:0004497">
    <property type="term" value="F:monooxygenase activity"/>
    <property type="evidence" value="ECO:0007669"/>
    <property type="project" value="UniProtKB-KW"/>
</dbReference>
<evidence type="ECO:0000256" key="1">
    <source>
        <dbReference type="ARBA" id="ARBA00001971"/>
    </source>
</evidence>
<evidence type="ECO:0000256" key="9">
    <source>
        <dbReference type="ARBA" id="ARBA00022848"/>
    </source>
</evidence>
<dbReference type="InterPro" id="IPR036396">
    <property type="entry name" value="Cyt_P450_sf"/>
</dbReference>
<keyword evidence="8" id="KW-0256">Endoplasmic reticulum</keyword>